<reference evidence="1 2" key="2">
    <citation type="submission" date="2024-09" db="EMBL/GenBank/DDBJ databases">
        <title>Draft genome sequence of Candidatus Magnetaquicoccaceae bacterium FCR-1.</title>
        <authorList>
            <person name="Shimoshige H."/>
            <person name="Shimamura S."/>
            <person name="Taoka A."/>
            <person name="Kobayashi H."/>
            <person name="Maekawa T."/>
        </authorList>
    </citation>
    <scope>NUCLEOTIDE SEQUENCE [LARGE SCALE GENOMIC DNA]</scope>
    <source>
        <strain evidence="1 2">FCR-1</strain>
    </source>
</reference>
<protein>
    <recommendedName>
        <fullName evidence="3">WbqC-like protein</fullName>
    </recommendedName>
</protein>
<gene>
    <name evidence="1" type="ORF">SIID45300_03055</name>
</gene>
<evidence type="ECO:0008006" key="3">
    <source>
        <dbReference type="Google" id="ProtNLM"/>
    </source>
</evidence>
<dbReference type="Pfam" id="PF08889">
    <property type="entry name" value="WbqC"/>
    <property type="match status" value="1"/>
</dbReference>
<keyword evidence="2" id="KW-1185">Reference proteome</keyword>
<dbReference type="Proteomes" id="UP001628193">
    <property type="component" value="Unassembled WGS sequence"/>
</dbReference>
<organism evidence="1 2">
    <name type="scientific">Candidatus Magnetaquiglobus chichijimensis</name>
    <dbReference type="NCBI Taxonomy" id="3141448"/>
    <lineage>
        <taxon>Bacteria</taxon>
        <taxon>Pseudomonadati</taxon>
        <taxon>Pseudomonadota</taxon>
        <taxon>Magnetococcia</taxon>
        <taxon>Magnetococcales</taxon>
        <taxon>Candidatus Magnetaquicoccaceae</taxon>
        <taxon>Candidatus Magnetaquiglobus</taxon>
    </lineage>
</organism>
<comment type="caution">
    <text evidence="1">The sequence shown here is derived from an EMBL/GenBank/DDBJ whole genome shotgun (WGS) entry which is preliminary data.</text>
</comment>
<dbReference type="EMBL" id="BAAFGK010000005">
    <property type="protein sequence ID" value="GAB0058700.1"/>
    <property type="molecule type" value="Genomic_DNA"/>
</dbReference>
<accession>A0ABQ0CDD4</accession>
<evidence type="ECO:0000313" key="1">
    <source>
        <dbReference type="EMBL" id="GAB0058700.1"/>
    </source>
</evidence>
<sequence>MQPYFFPYIGYFQLIRSVDRFVVYDNIKYTKKGWINRNRILQNGAPVWFSLPLMAGSDGLDIGARYLASDFKPESLLNRLHGTYRRAPCFEAVYQLAEGILRHPDPNLFAFLEYGLHRVCDHLGIQTEWVVSSRVPIDHDLKAQEKVIALCRAVGTDLYVNPIGGQSLYERAAFAEEGIELRFLQADPVEYRQFDAEFVPWLSILDVMMFNTVEEIQQRFLPGYTLL</sequence>
<evidence type="ECO:0000313" key="2">
    <source>
        <dbReference type="Proteomes" id="UP001628193"/>
    </source>
</evidence>
<reference evidence="1 2" key="1">
    <citation type="submission" date="2024-05" db="EMBL/GenBank/DDBJ databases">
        <authorList>
            <consortium name="Candidatus Magnetaquicoccaceae bacterium FCR-1 genome sequencing consortium"/>
            <person name="Shimoshige H."/>
            <person name="Shimamura S."/>
            <person name="Taoka A."/>
            <person name="Kobayashi H."/>
            <person name="Maekawa T."/>
        </authorList>
    </citation>
    <scope>NUCLEOTIDE SEQUENCE [LARGE SCALE GENOMIC DNA]</scope>
    <source>
        <strain evidence="1 2">FCR-1</strain>
    </source>
</reference>
<proteinExistence type="predicted"/>
<dbReference type="InterPro" id="IPR014985">
    <property type="entry name" value="WbqC"/>
</dbReference>
<name>A0ABQ0CDD4_9PROT</name>